<protein>
    <submittedName>
        <fullName evidence="6">FAD-dependent oxidoreductase</fullName>
        <ecNumber evidence="6">1.-.-.-</ecNumber>
    </submittedName>
</protein>
<dbReference type="InterPro" id="IPR027477">
    <property type="entry name" value="Succ_DH/fumarate_Rdtase_cat_sf"/>
</dbReference>
<dbReference type="Gene3D" id="3.50.50.60">
    <property type="entry name" value="FAD/NAD(P)-binding domain"/>
    <property type="match status" value="2"/>
</dbReference>
<reference evidence="7" key="1">
    <citation type="submission" date="2023-07" db="EMBL/GenBank/DDBJ databases">
        <title>Characterization of two Paracoccaceae strains isolated from Phycosphere and proposal of Xinfangfangia lacusdiani sp. nov.</title>
        <authorList>
            <person name="Deng Y."/>
            <person name="Zhang Y.Q."/>
        </authorList>
    </citation>
    <scope>NUCLEOTIDE SEQUENCE [LARGE SCALE GENOMIC DNA]</scope>
    <source>
        <strain evidence="7">CPCC 101403</strain>
    </source>
</reference>
<evidence type="ECO:0000313" key="6">
    <source>
        <dbReference type="EMBL" id="MDT1063212.1"/>
    </source>
</evidence>
<dbReference type="PRINTS" id="PR00411">
    <property type="entry name" value="PNDRDTASEI"/>
</dbReference>
<accession>A0ABU3EG44</accession>
<sequence>MSATNSHDVVVVGSGAAGLTAAITARKSGLTVIVLEKAPVFGGTTAFSGGVAWIPGNPHFEDRSPEQGGTRVDREAVHTYMRHEAGPNYNRAFVDAYLDFGPRMLRFMEAETEVAFVPSIYPDYHPEAPGGVQIGRSITAAPYDARRLGAELARLRPPLKTITFMGMMFNSSNNDLKHFFNFTRSPVSAAYVAKRLGVHLLHLLRYRRGVQLTSGNALAARLAKSALDLGIRIETGATVTELLQADGRVIGVAAIIDGERREFSATRGVLLAAGGFARDPLRTRSIYPHLREGGEHFTPVPEGNTGDGITLGEAAGGHLSTGLPNAAAWMPVSKVPFPGGDVAFPHLVDRYKPGFIMVTPAGRRFVNESSSYHDVGAAMIEACRGTGKTEAWLIADHRTIRKYGIGFVKPYPMPLSPHLRSGYLRRGKTVQDLAQQIGVPPEALAHEIDTYNLGARRGEDVQFGRGSSGFNRYLGDAAHKPNPNVAPVEQGPFYALRIVMGDLGTFPGLVTDTRARVLDEQDRPIPGLYAAGNDAASIMGGAYPGAGITIGPAMTFGYVAALALAGKLDDDATCEHTPNAA</sequence>
<dbReference type="EMBL" id="JAVRQI010000011">
    <property type="protein sequence ID" value="MDT1063212.1"/>
    <property type="molecule type" value="Genomic_DNA"/>
</dbReference>
<dbReference type="GO" id="GO:0016491">
    <property type="term" value="F:oxidoreductase activity"/>
    <property type="evidence" value="ECO:0007669"/>
    <property type="project" value="UniProtKB-KW"/>
</dbReference>
<evidence type="ECO:0000259" key="5">
    <source>
        <dbReference type="Pfam" id="PF00890"/>
    </source>
</evidence>
<gene>
    <name evidence="6" type="ORF">RM190_15155</name>
</gene>
<evidence type="ECO:0000256" key="3">
    <source>
        <dbReference type="ARBA" id="ARBA00022827"/>
    </source>
</evidence>
<keyword evidence="2" id="KW-0285">Flavoprotein</keyword>
<dbReference type="Proteomes" id="UP001251085">
    <property type="component" value="Unassembled WGS sequence"/>
</dbReference>
<keyword evidence="3" id="KW-0274">FAD</keyword>
<dbReference type="SUPFAM" id="SSF56425">
    <property type="entry name" value="Succinate dehydrogenase/fumarate reductase flavoprotein, catalytic domain"/>
    <property type="match status" value="1"/>
</dbReference>
<proteinExistence type="predicted"/>
<comment type="cofactor">
    <cofactor evidence="1">
        <name>FAD</name>
        <dbReference type="ChEBI" id="CHEBI:57692"/>
    </cofactor>
</comment>
<dbReference type="PANTHER" id="PTHR43400">
    <property type="entry name" value="FUMARATE REDUCTASE"/>
    <property type="match status" value="1"/>
</dbReference>
<dbReference type="InterPro" id="IPR003953">
    <property type="entry name" value="FAD-dep_OxRdtase_2_FAD-bd"/>
</dbReference>
<evidence type="ECO:0000256" key="1">
    <source>
        <dbReference type="ARBA" id="ARBA00001974"/>
    </source>
</evidence>
<name>A0ABU3EG44_9RHOB</name>
<dbReference type="SUPFAM" id="SSF51905">
    <property type="entry name" value="FAD/NAD(P)-binding domain"/>
    <property type="match status" value="1"/>
</dbReference>
<dbReference type="Pfam" id="PF00890">
    <property type="entry name" value="FAD_binding_2"/>
    <property type="match status" value="1"/>
</dbReference>
<feature type="domain" description="FAD-dependent oxidoreductase 2 FAD-binding" evidence="5">
    <location>
        <begin position="8"/>
        <end position="550"/>
    </location>
</feature>
<keyword evidence="4 6" id="KW-0560">Oxidoreductase</keyword>
<keyword evidence="7" id="KW-1185">Reference proteome</keyword>
<dbReference type="EC" id="1.-.-.-" evidence="6"/>
<dbReference type="InterPro" id="IPR050315">
    <property type="entry name" value="FAD-oxidoreductase_2"/>
</dbReference>
<dbReference type="PANTHER" id="PTHR43400:SF10">
    <property type="entry name" value="3-OXOSTEROID 1-DEHYDROGENASE"/>
    <property type="match status" value="1"/>
</dbReference>
<dbReference type="InterPro" id="IPR036188">
    <property type="entry name" value="FAD/NAD-bd_sf"/>
</dbReference>
<organism evidence="6 7">
    <name type="scientific">Paracoccus broussonetiae</name>
    <dbReference type="NCBI Taxonomy" id="3075834"/>
    <lineage>
        <taxon>Bacteria</taxon>
        <taxon>Pseudomonadati</taxon>
        <taxon>Pseudomonadota</taxon>
        <taxon>Alphaproteobacteria</taxon>
        <taxon>Rhodobacterales</taxon>
        <taxon>Paracoccaceae</taxon>
        <taxon>Paracoccus</taxon>
    </lineage>
</organism>
<comment type="caution">
    <text evidence="6">The sequence shown here is derived from an EMBL/GenBank/DDBJ whole genome shotgun (WGS) entry which is preliminary data.</text>
</comment>
<dbReference type="RefSeq" id="WP_311760299.1">
    <property type="nucleotide sequence ID" value="NZ_JAVRQI010000011.1"/>
</dbReference>
<evidence type="ECO:0000313" key="7">
    <source>
        <dbReference type="Proteomes" id="UP001251085"/>
    </source>
</evidence>
<evidence type="ECO:0000256" key="2">
    <source>
        <dbReference type="ARBA" id="ARBA00022630"/>
    </source>
</evidence>
<evidence type="ECO:0000256" key="4">
    <source>
        <dbReference type="ARBA" id="ARBA00023002"/>
    </source>
</evidence>